<keyword evidence="2" id="KW-0812">Transmembrane</keyword>
<dbReference type="InterPro" id="IPR018649">
    <property type="entry name" value="SHOCT"/>
</dbReference>
<name>A0A1G9ZB46_9BACI</name>
<dbReference type="Pfam" id="PF09851">
    <property type="entry name" value="SHOCT"/>
    <property type="match status" value="1"/>
</dbReference>
<evidence type="ECO:0000313" key="5">
    <source>
        <dbReference type="Proteomes" id="UP000198778"/>
    </source>
</evidence>
<organism evidence="4 5">
    <name type="scientific">Alkalicoccus daliensis</name>
    <dbReference type="NCBI Taxonomy" id="745820"/>
    <lineage>
        <taxon>Bacteria</taxon>
        <taxon>Bacillati</taxon>
        <taxon>Bacillota</taxon>
        <taxon>Bacilli</taxon>
        <taxon>Bacillales</taxon>
        <taxon>Bacillaceae</taxon>
        <taxon>Alkalicoccus</taxon>
    </lineage>
</organism>
<evidence type="ECO:0000256" key="2">
    <source>
        <dbReference type="SAM" id="Phobius"/>
    </source>
</evidence>
<dbReference type="STRING" id="745820.SAMN04488053_1016"/>
<evidence type="ECO:0000313" key="4">
    <source>
        <dbReference type="EMBL" id="SDN17836.1"/>
    </source>
</evidence>
<evidence type="ECO:0000256" key="1">
    <source>
        <dbReference type="SAM" id="Coils"/>
    </source>
</evidence>
<protein>
    <submittedName>
        <fullName evidence="4">Putative membrane protein</fullName>
    </submittedName>
</protein>
<keyword evidence="1" id="KW-0175">Coiled coil</keyword>
<dbReference type="EMBL" id="FNIL01000001">
    <property type="protein sequence ID" value="SDN17836.1"/>
    <property type="molecule type" value="Genomic_DNA"/>
</dbReference>
<feature type="coiled-coil region" evidence="1">
    <location>
        <begin position="48"/>
        <end position="75"/>
    </location>
</feature>
<reference evidence="5" key="1">
    <citation type="submission" date="2016-10" db="EMBL/GenBank/DDBJ databases">
        <authorList>
            <person name="Varghese N."/>
            <person name="Submissions S."/>
        </authorList>
    </citation>
    <scope>NUCLEOTIDE SEQUENCE [LARGE SCALE GENOMIC DNA]</scope>
    <source>
        <strain evidence="5">CGMCC 1.10369</strain>
    </source>
</reference>
<keyword evidence="5" id="KW-1185">Reference proteome</keyword>
<sequence length="75" mass="8721">MMEGGFWSAGMFLGAFVWLLFIGLVLFLVFYLLGKLFHTDSPKDKSSIAILNERYAKGEINRQEYEEKKQVLTRK</sequence>
<proteinExistence type="predicted"/>
<dbReference type="AlphaFoldDB" id="A0A1G9ZB46"/>
<gene>
    <name evidence="4" type="ORF">SAMN04488053_1016</name>
</gene>
<feature type="domain" description="SHOCT" evidence="3">
    <location>
        <begin position="48"/>
        <end position="72"/>
    </location>
</feature>
<accession>A0A1G9ZB46</accession>
<feature type="transmembrane region" description="Helical" evidence="2">
    <location>
        <begin position="6"/>
        <end position="33"/>
    </location>
</feature>
<dbReference type="Proteomes" id="UP000198778">
    <property type="component" value="Unassembled WGS sequence"/>
</dbReference>
<keyword evidence="2" id="KW-1133">Transmembrane helix</keyword>
<evidence type="ECO:0000259" key="3">
    <source>
        <dbReference type="Pfam" id="PF09851"/>
    </source>
</evidence>
<keyword evidence="2" id="KW-0472">Membrane</keyword>